<name>A0A392S3J5_9FABA</name>
<comment type="caution">
    <text evidence="1">The sequence shown here is derived from an EMBL/GenBank/DDBJ whole genome shotgun (WGS) entry which is preliminary data.</text>
</comment>
<dbReference type="Proteomes" id="UP000265520">
    <property type="component" value="Unassembled WGS sequence"/>
</dbReference>
<reference evidence="1 2" key="1">
    <citation type="journal article" date="2018" name="Front. Plant Sci.">
        <title>Red Clover (Trifolium pratense) and Zigzag Clover (T. medium) - A Picture of Genomic Similarities and Differences.</title>
        <authorList>
            <person name="Dluhosova J."/>
            <person name="Istvanek J."/>
            <person name="Nedelnik J."/>
            <person name="Repkova J."/>
        </authorList>
    </citation>
    <scope>NUCLEOTIDE SEQUENCE [LARGE SCALE GENOMIC DNA]</scope>
    <source>
        <strain evidence="2">cv. 10/8</strain>
        <tissue evidence="1">Leaf</tissue>
    </source>
</reference>
<accession>A0A392S3J5</accession>
<evidence type="ECO:0000313" key="1">
    <source>
        <dbReference type="EMBL" id="MCI42774.1"/>
    </source>
</evidence>
<keyword evidence="2" id="KW-1185">Reference proteome</keyword>
<organism evidence="1 2">
    <name type="scientific">Trifolium medium</name>
    <dbReference type="NCBI Taxonomy" id="97028"/>
    <lineage>
        <taxon>Eukaryota</taxon>
        <taxon>Viridiplantae</taxon>
        <taxon>Streptophyta</taxon>
        <taxon>Embryophyta</taxon>
        <taxon>Tracheophyta</taxon>
        <taxon>Spermatophyta</taxon>
        <taxon>Magnoliopsida</taxon>
        <taxon>eudicotyledons</taxon>
        <taxon>Gunneridae</taxon>
        <taxon>Pentapetalae</taxon>
        <taxon>rosids</taxon>
        <taxon>fabids</taxon>
        <taxon>Fabales</taxon>
        <taxon>Fabaceae</taxon>
        <taxon>Papilionoideae</taxon>
        <taxon>50 kb inversion clade</taxon>
        <taxon>NPAAA clade</taxon>
        <taxon>Hologalegina</taxon>
        <taxon>IRL clade</taxon>
        <taxon>Trifolieae</taxon>
        <taxon>Trifolium</taxon>
    </lineage>
</organism>
<sequence>DMAIMDADGAGEDR</sequence>
<evidence type="ECO:0000313" key="2">
    <source>
        <dbReference type="Proteomes" id="UP000265520"/>
    </source>
</evidence>
<feature type="non-terminal residue" evidence="1">
    <location>
        <position position="1"/>
    </location>
</feature>
<proteinExistence type="predicted"/>
<dbReference type="EMBL" id="LXQA010308796">
    <property type="protein sequence ID" value="MCI42774.1"/>
    <property type="molecule type" value="Genomic_DNA"/>
</dbReference>
<protein>
    <submittedName>
        <fullName evidence="1">Uncharacterized protein</fullName>
    </submittedName>
</protein>